<keyword evidence="3" id="KW-1185">Reference proteome</keyword>
<evidence type="ECO:0000256" key="1">
    <source>
        <dbReference type="SAM" id="MobiDB-lite"/>
    </source>
</evidence>
<organism evidence="2 3">
    <name type="scientific">Tuber borchii</name>
    <name type="common">White truffle</name>
    <dbReference type="NCBI Taxonomy" id="42251"/>
    <lineage>
        <taxon>Eukaryota</taxon>
        <taxon>Fungi</taxon>
        <taxon>Dikarya</taxon>
        <taxon>Ascomycota</taxon>
        <taxon>Pezizomycotina</taxon>
        <taxon>Pezizomycetes</taxon>
        <taxon>Pezizales</taxon>
        <taxon>Tuberaceae</taxon>
        <taxon>Tuber</taxon>
    </lineage>
</organism>
<feature type="compositionally biased region" description="Basic and acidic residues" evidence="1">
    <location>
        <begin position="461"/>
        <end position="483"/>
    </location>
</feature>
<proteinExistence type="predicted"/>
<gene>
    <name evidence="2" type="ORF">B9Z19DRAFT_1064491</name>
</gene>
<accession>A0A2T6ZUL1</accession>
<feature type="compositionally biased region" description="Low complexity" evidence="1">
    <location>
        <begin position="379"/>
        <end position="390"/>
    </location>
</feature>
<sequence>METDAPSAPEGNTETPVSRTGAGWLYQITETIGALHDRFGMIADSLLIISDTLSKLNEPSKEREPEKENQNTIHKATEAPCTMTPYLTTQDSQRRGTRLVESAQNGQLSGGARVGVEEESQDITTATTASTQTQTETQVLAPPAAHLMSLPTTPTPAPSKESQCRKARHISFLESKWGAGWEKTIDSQSDHPSLLSEHYLGNMVKLASGGMTLLDAKRILRHVIEMRVSRPRKGVRTREIVMAGDIQKVVSAIAAVSHSHNTQPEPYTTAQLIAFLGATGRTIQRTPSITRGAPPPSQVAPSQRATFPTRDMQETGGLAATSPVAGETVAGGQIASTRAKSPALRPRAGAGVTKKTGTSVQVVVNARARAVEDKNITTTTTTTTQTKTQTPALRPVHNTSLGHPKISTNSTPSSIMSMGPAATDKTTKVPHTNTPRRKPQGPGSQSMRTTESAQIVPASVTKKEKEQTSAIKVEVKKEVKKEEESIDPAIKVEPVVLKPRPGTGISKRRGSGSGGRSPTGRRWREGGPTNGKKTWDSRT</sequence>
<dbReference type="EMBL" id="NESQ01000099">
    <property type="protein sequence ID" value="PUU79135.1"/>
    <property type="molecule type" value="Genomic_DNA"/>
</dbReference>
<evidence type="ECO:0000313" key="3">
    <source>
        <dbReference type="Proteomes" id="UP000244722"/>
    </source>
</evidence>
<evidence type="ECO:0000313" key="2">
    <source>
        <dbReference type="EMBL" id="PUU79135.1"/>
    </source>
</evidence>
<feature type="region of interest" description="Disordered" evidence="1">
    <location>
        <begin position="332"/>
        <end position="352"/>
    </location>
</feature>
<feature type="compositionally biased region" description="Polar residues" evidence="1">
    <location>
        <begin position="442"/>
        <end position="453"/>
    </location>
</feature>
<feature type="compositionally biased region" description="Polar residues" evidence="1">
    <location>
        <begin position="397"/>
        <end position="416"/>
    </location>
</feature>
<reference evidence="2 3" key="1">
    <citation type="submission" date="2017-04" db="EMBL/GenBank/DDBJ databases">
        <title>Draft genome sequence of Tuber borchii Vittad., a whitish edible truffle.</title>
        <authorList>
            <consortium name="DOE Joint Genome Institute"/>
            <person name="Murat C."/>
            <person name="Kuo A."/>
            <person name="Barry K.W."/>
            <person name="Clum A."/>
            <person name="Dockter R.B."/>
            <person name="Fauchery L."/>
            <person name="Iotti M."/>
            <person name="Kohler A."/>
            <person name="Labutti K."/>
            <person name="Lindquist E.A."/>
            <person name="Lipzen A."/>
            <person name="Ohm R.A."/>
            <person name="Wang M."/>
            <person name="Grigoriev I.V."/>
            <person name="Zambonelli A."/>
            <person name="Martin F.M."/>
        </authorList>
    </citation>
    <scope>NUCLEOTIDE SEQUENCE [LARGE SCALE GENOMIC DNA]</scope>
    <source>
        <strain evidence="2 3">Tbo3840</strain>
    </source>
</reference>
<protein>
    <submittedName>
        <fullName evidence="2">Uncharacterized protein</fullName>
    </submittedName>
</protein>
<dbReference type="Proteomes" id="UP000244722">
    <property type="component" value="Unassembled WGS sequence"/>
</dbReference>
<dbReference type="AlphaFoldDB" id="A0A2T6ZUL1"/>
<feature type="region of interest" description="Disordered" evidence="1">
    <location>
        <begin position="379"/>
        <end position="539"/>
    </location>
</feature>
<feature type="region of interest" description="Disordered" evidence="1">
    <location>
        <begin position="103"/>
        <end position="135"/>
    </location>
</feature>
<comment type="caution">
    <text evidence="2">The sequence shown here is derived from an EMBL/GenBank/DDBJ whole genome shotgun (WGS) entry which is preliminary data.</text>
</comment>
<name>A0A2T6ZUL1_TUBBO</name>
<feature type="compositionally biased region" description="Low complexity" evidence="1">
    <location>
        <begin position="124"/>
        <end position="135"/>
    </location>
</feature>